<protein>
    <submittedName>
        <fullName evidence="1">Uncharacterized protein</fullName>
    </submittedName>
</protein>
<gene>
    <name evidence="1" type="ORF">K6K41_08530</name>
</gene>
<proteinExistence type="predicted"/>
<dbReference type="KEGG" id="cmet:K6K41_08530"/>
<reference evidence="1" key="1">
    <citation type="submission" date="2021-08" db="EMBL/GenBank/DDBJ databases">
        <authorList>
            <person name="Zhang H."/>
            <person name="Xu M."/>
            <person name="Yu Z."/>
            <person name="Yang L."/>
            <person name="Cai Y."/>
        </authorList>
    </citation>
    <scope>NUCLEOTIDE SEQUENCE</scope>
    <source>
        <strain evidence="1">CHL1</strain>
    </source>
</reference>
<keyword evidence="2" id="KW-1185">Reference proteome</keyword>
<dbReference type="Proteomes" id="UP000825701">
    <property type="component" value="Chromosome"/>
</dbReference>
<evidence type="ECO:0000313" key="1">
    <source>
        <dbReference type="EMBL" id="QZO01468.1"/>
    </source>
</evidence>
<dbReference type="RefSeq" id="WP_261404748.1">
    <property type="nucleotide sequence ID" value="NZ_CP081869.1"/>
</dbReference>
<dbReference type="EMBL" id="CP081869">
    <property type="protein sequence ID" value="QZO01468.1"/>
    <property type="molecule type" value="Genomic_DNA"/>
</dbReference>
<evidence type="ECO:0000313" key="2">
    <source>
        <dbReference type="Proteomes" id="UP000825701"/>
    </source>
</evidence>
<organism evidence="1 2">
    <name type="scientific">Chenggangzhangella methanolivorans</name>
    <dbReference type="NCBI Taxonomy" id="1437009"/>
    <lineage>
        <taxon>Bacteria</taxon>
        <taxon>Pseudomonadati</taxon>
        <taxon>Pseudomonadota</taxon>
        <taxon>Alphaproteobacteria</taxon>
        <taxon>Hyphomicrobiales</taxon>
        <taxon>Methylopilaceae</taxon>
        <taxon>Chenggangzhangella</taxon>
    </lineage>
</organism>
<dbReference type="AlphaFoldDB" id="A0A9E6RDQ5"/>
<sequence>MRDLANFAIRFCEIIGDDWRVVARPHPEEVPGARLNLPIDPRFSVDAETPLETWLDRASICLTVNSNVGLLAALKGLAVVCLGEGPLLPPGVRRGGQRCEPSKLASTALERLGRRAEIAAEAAAFRGELYARSLFWPEQPADLAAAKLSRLGLARLDAGADADTGGAPVYRPGAAYRAMLERLKALRDGDGRLVASFDFTVGDTQFLTYRRNRAPLTRDRLGLDLERTFGRGVTLSPVHRALDGIGDVLLSHSKREAADPASYALVLDEFALPHARTYLPAR</sequence>
<name>A0A9E6RDQ5_9HYPH</name>
<accession>A0A9E6RDQ5</accession>